<dbReference type="Proteomes" id="UP000199207">
    <property type="component" value="Unassembled WGS sequence"/>
</dbReference>
<sequence>MPDSIAHALSGALAVASLLVLTTASGLLSGLLDTLLPAQGRRRQGRPARPSAVAAPDAGRPRNGSGQTLDRPGPPGYRAPSRRQPQHQPGCPARPHDHPAVERGTAILDDPLLVRPYAPAAYWLGGPLAHTPAARPRRLLLMPTGLGPAVRSGSAR</sequence>
<protein>
    <submittedName>
        <fullName evidence="3">Uncharacterized protein</fullName>
    </submittedName>
</protein>
<proteinExistence type="predicted"/>
<organism evidence="3 4">
    <name type="scientific">Streptomyces aidingensis</name>
    <dbReference type="NCBI Taxonomy" id="910347"/>
    <lineage>
        <taxon>Bacteria</taxon>
        <taxon>Bacillati</taxon>
        <taxon>Actinomycetota</taxon>
        <taxon>Actinomycetes</taxon>
        <taxon>Kitasatosporales</taxon>
        <taxon>Streptomycetaceae</taxon>
        <taxon>Streptomyces</taxon>
    </lineage>
</organism>
<dbReference type="STRING" id="910347.SAMN05421773_12015"/>
<dbReference type="AlphaFoldDB" id="A0A1I1TJU0"/>
<evidence type="ECO:0000256" key="2">
    <source>
        <dbReference type="SAM" id="Phobius"/>
    </source>
</evidence>
<name>A0A1I1TJU0_9ACTN</name>
<accession>A0A1I1TJU0</accession>
<keyword evidence="2" id="KW-1133">Transmembrane helix</keyword>
<gene>
    <name evidence="3" type="ORF">SAMN05421773_12015</name>
</gene>
<dbReference type="RefSeq" id="WP_093841200.1">
    <property type="nucleotide sequence ID" value="NZ_FOLM01000020.1"/>
</dbReference>
<evidence type="ECO:0000256" key="1">
    <source>
        <dbReference type="SAM" id="MobiDB-lite"/>
    </source>
</evidence>
<evidence type="ECO:0000313" key="3">
    <source>
        <dbReference type="EMBL" id="SFD58891.1"/>
    </source>
</evidence>
<keyword evidence="2" id="KW-0472">Membrane</keyword>
<keyword evidence="4" id="KW-1185">Reference proteome</keyword>
<dbReference type="EMBL" id="FOLM01000020">
    <property type="protein sequence ID" value="SFD58891.1"/>
    <property type="molecule type" value="Genomic_DNA"/>
</dbReference>
<evidence type="ECO:0000313" key="4">
    <source>
        <dbReference type="Proteomes" id="UP000199207"/>
    </source>
</evidence>
<feature type="transmembrane region" description="Helical" evidence="2">
    <location>
        <begin position="12"/>
        <end position="36"/>
    </location>
</feature>
<feature type="region of interest" description="Disordered" evidence="1">
    <location>
        <begin position="39"/>
        <end position="105"/>
    </location>
</feature>
<reference evidence="3 4" key="1">
    <citation type="submission" date="2016-10" db="EMBL/GenBank/DDBJ databases">
        <authorList>
            <person name="de Groot N.N."/>
        </authorList>
    </citation>
    <scope>NUCLEOTIDE SEQUENCE [LARGE SCALE GENOMIC DNA]</scope>
    <source>
        <strain evidence="3 4">CGMCC 4.5739</strain>
    </source>
</reference>
<keyword evidence="2" id="KW-0812">Transmembrane</keyword>